<dbReference type="AlphaFoldDB" id="C0CT35"/>
<evidence type="ECO:0000313" key="1">
    <source>
        <dbReference type="EMBL" id="EEG57769.1"/>
    </source>
</evidence>
<dbReference type="Proteomes" id="UP000004756">
    <property type="component" value="Unassembled WGS sequence"/>
</dbReference>
<sequence length="45" mass="4837">MKMGIESGLKAGTFFALYDCMKAKRPAFCWMQGGVRAAGGHSPVE</sequence>
<reference evidence="1 2" key="1">
    <citation type="submission" date="2009-02" db="EMBL/GenBank/DDBJ databases">
        <title>Draft genome sequence of Clostridium asparagiforme (DSM 15981).</title>
        <authorList>
            <person name="Sudarsanam P."/>
            <person name="Ley R."/>
            <person name="Guruge J."/>
            <person name="Turnbaugh P.J."/>
            <person name="Mahowald M."/>
            <person name="Liep D."/>
            <person name="Gordon J."/>
        </authorList>
    </citation>
    <scope>NUCLEOTIDE SEQUENCE [LARGE SCALE GENOMIC DNA]</scope>
    <source>
        <strain evidence="1 2">DSM 15981</strain>
    </source>
</reference>
<protein>
    <submittedName>
        <fullName evidence="1">Uncharacterized protein</fullName>
    </submittedName>
</protein>
<evidence type="ECO:0000313" key="2">
    <source>
        <dbReference type="Proteomes" id="UP000004756"/>
    </source>
</evidence>
<accession>C0CT35</accession>
<organism evidence="1 2">
    <name type="scientific">[Clostridium] asparagiforme DSM 15981</name>
    <dbReference type="NCBI Taxonomy" id="518636"/>
    <lineage>
        <taxon>Bacteria</taxon>
        <taxon>Bacillati</taxon>
        <taxon>Bacillota</taxon>
        <taxon>Clostridia</taxon>
        <taxon>Lachnospirales</taxon>
        <taxon>Lachnospiraceae</taxon>
        <taxon>Enterocloster</taxon>
    </lineage>
</organism>
<dbReference type="HOGENOM" id="CLU_3197869_0_0_9"/>
<proteinExistence type="predicted"/>
<name>C0CT35_9FIRM</name>
<gene>
    <name evidence="1" type="ORF">CLOSTASPAR_00131</name>
</gene>
<dbReference type="EMBL" id="ACCJ01000007">
    <property type="protein sequence ID" value="EEG57769.1"/>
    <property type="molecule type" value="Genomic_DNA"/>
</dbReference>
<comment type="caution">
    <text evidence="1">The sequence shown here is derived from an EMBL/GenBank/DDBJ whole genome shotgun (WGS) entry which is preliminary data.</text>
</comment>
<keyword evidence="2" id="KW-1185">Reference proteome</keyword>